<evidence type="ECO:0000256" key="3">
    <source>
        <dbReference type="ARBA" id="ARBA00022448"/>
    </source>
</evidence>
<proteinExistence type="inferred from homology"/>
<dbReference type="RefSeq" id="WP_091752352.1">
    <property type="nucleotide sequence ID" value="NZ_FODY01000045.1"/>
</dbReference>
<dbReference type="GO" id="GO:0098797">
    <property type="term" value="C:plasma membrane protein complex"/>
    <property type="evidence" value="ECO:0007669"/>
    <property type="project" value="TreeGrafter"/>
</dbReference>
<evidence type="ECO:0000256" key="11">
    <source>
        <dbReference type="SAM" id="Phobius"/>
    </source>
</evidence>
<keyword evidence="14" id="KW-1185">Reference proteome</keyword>
<comment type="similarity">
    <text evidence="2">Belongs to the TonB family.</text>
</comment>
<reference evidence="13 14" key="1">
    <citation type="submission" date="2016-10" db="EMBL/GenBank/DDBJ databases">
        <authorList>
            <person name="de Groot N.N."/>
        </authorList>
    </citation>
    <scope>NUCLEOTIDE SEQUENCE [LARGE SCALE GENOMIC DNA]</scope>
    <source>
        <strain evidence="13 14">DSM 13305</strain>
    </source>
</reference>
<gene>
    <name evidence="13" type="ORF">SAMN04490178_14510</name>
</gene>
<evidence type="ECO:0000256" key="5">
    <source>
        <dbReference type="ARBA" id="ARBA00022519"/>
    </source>
</evidence>
<organism evidence="13 14">
    <name type="scientific">Propionispora vibrioides</name>
    <dbReference type="NCBI Taxonomy" id="112903"/>
    <lineage>
        <taxon>Bacteria</taxon>
        <taxon>Bacillati</taxon>
        <taxon>Bacillota</taxon>
        <taxon>Negativicutes</taxon>
        <taxon>Selenomonadales</taxon>
        <taxon>Sporomusaceae</taxon>
        <taxon>Propionispora</taxon>
    </lineage>
</organism>
<evidence type="ECO:0000256" key="8">
    <source>
        <dbReference type="ARBA" id="ARBA00022989"/>
    </source>
</evidence>
<feature type="region of interest" description="Disordered" evidence="10">
    <location>
        <begin position="117"/>
        <end position="146"/>
    </location>
</feature>
<accession>A0A1H8Y5U5</accession>
<dbReference type="InterPro" id="IPR051045">
    <property type="entry name" value="TonB-dependent_transducer"/>
</dbReference>
<dbReference type="EMBL" id="FODY01000045">
    <property type="protein sequence ID" value="SEP47452.1"/>
    <property type="molecule type" value="Genomic_DNA"/>
</dbReference>
<name>A0A1H8Y5U5_9FIRM</name>
<evidence type="ECO:0000259" key="12">
    <source>
        <dbReference type="PROSITE" id="PS52015"/>
    </source>
</evidence>
<dbReference type="AlphaFoldDB" id="A0A1H8Y5U5"/>
<evidence type="ECO:0000256" key="6">
    <source>
        <dbReference type="ARBA" id="ARBA00022692"/>
    </source>
</evidence>
<dbReference type="Pfam" id="PF03544">
    <property type="entry name" value="TonB_C"/>
    <property type="match status" value="1"/>
</dbReference>
<dbReference type="PANTHER" id="PTHR33446:SF2">
    <property type="entry name" value="PROTEIN TONB"/>
    <property type="match status" value="1"/>
</dbReference>
<evidence type="ECO:0000256" key="10">
    <source>
        <dbReference type="SAM" id="MobiDB-lite"/>
    </source>
</evidence>
<dbReference type="OrthoDB" id="1632178at2"/>
<feature type="region of interest" description="Disordered" evidence="10">
    <location>
        <begin position="68"/>
        <end position="102"/>
    </location>
</feature>
<dbReference type="GO" id="GO:0055085">
    <property type="term" value="P:transmembrane transport"/>
    <property type="evidence" value="ECO:0007669"/>
    <property type="project" value="InterPro"/>
</dbReference>
<dbReference type="NCBIfam" id="TIGR01352">
    <property type="entry name" value="tonB_Cterm"/>
    <property type="match status" value="1"/>
</dbReference>
<comment type="subcellular location">
    <subcellularLocation>
        <location evidence="1">Cell inner membrane</location>
        <topology evidence="1">Single-pass membrane protein</topology>
        <orientation evidence="1">Periplasmic side</orientation>
    </subcellularLocation>
</comment>
<keyword evidence="7" id="KW-0653">Protein transport</keyword>
<keyword evidence="8 11" id="KW-1133">Transmembrane helix</keyword>
<dbReference type="STRING" id="112903.SAMN04490178_14510"/>
<dbReference type="PROSITE" id="PS52015">
    <property type="entry name" value="TONB_CTD"/>
    <property type="match status" value="1"/>
</dbReference>
<keyword evidence="5" id="KW-0997">Cell inner membrane</keyword>
<dbReference type="GO" id="GO:0015031">
    <property type="term" value="P:protein transport"/>
    <property type="evidence" value="ECO:0007669"/>
    <property type="project" value="UniProtKB-KW"/>
</dbReference>
<dbReference type="GO" id="GO:0031992">
    <property type="term" value="F:energy transducer activity"/>
    <property type="evidence" value="ECO:0007669"/>
    <property type="project" value="TreeGrafter"/>
</dbReference>
<feature type="transmembrane region" description="Helical" evidence="11">
    <location>
        <begin position="12"/>
        <end position="31"/>
    </location>
</feature>
<dbReference type="SUPFAM" id="SSF74653">
    <property type="entry name" value="TolA/TonB C-terminal domain"/>
    <property type="match status" value="1"/>
</dbReference>
<dbReference type="InterPro" id="IPR037682">
    <property type="entry name" value="TonB_C"/>
</dbReference>
<dbReference type="InterPro" id="IPR006260">
    <property type="entry name" value="TonB/TolA_C"/>
</dbReference>
<dbReference type="PANTHER" id="PTHR33446">
    <property type="entry name" value="PROTEIN TONB-RELATED"/>
    <property type="match status" value="1"/>
</dbReference>
<dbReference type="Proteomes" id="UP000198847">
    <property type="component" value="Unassembled WGS sequence"/>
</dbReference>
<keyword evidence="9 11" id="KW-0472">Membrane</keyword>
<evidence type="ECO:0000256" key="7">
    <source>
        <dbReference type="ARBA" id="ARBA00022927"/>
    </source>
</evidence>
<evidence type="ECO:0000256" key="2">
    <source>
        <dbReference type="ARBA" id="ARBA00006555"/>
    </source>
</evidence>
<evidence type="ECO:0000313" key="14">
    <source>
        <dbReference type="Proteomes" id="UP000198847"/>
    </source>
</evidence>
<evidence type="ECO:0000256" key="9">
    <source>
        <dbReference type="ARBA" id="ARBA00023136"/>
    </source>
</evidence>
<evidence type="ECO:0000313" key="13">
    <source>
        <dbReference type="EMBL" id="SEP47452.1"/>
    </source>
</evidence>
<keyword evidence="6 11" id="KW-0812">Transmembrane</keyword>
<feature type="domain" description="TonB C-terminal" evidence="12">
    <location>
        <begin position="155"/>
        <end position="242"/>
    </location>
</feature>
<keyword evidence="3" id="KW-0813">Transport</keyword>
<evidence type="ECO:0000256" key="1">
    <source>
        <dbReference type="ARBA" id="ARBA00004383"/>
    </source>
</evidence>
<protein>
    <submittedName>
        <fullName evidence="13">TonB family C-terminal domain-containing protein</fullName>
    </submittedName>
</protein>
<keyword evidence="4" id="KW-1003">Cell membrane</keyword>
<sequence>MVVYKTCWSKAFGFSCATHFLFILLLGFVLGRNLDSRPLPEQYITLEWDTVAEEANLEIAPFPPGAAVNTGDSVPSLDRPVKAQTKPAAAYDDSSLGAGRSSEAGESMASAVFAGSGTANPKGADSSGIRTVSAGGSDTQTVSSGRAEAGGDINGIVNAFLSQIEKRKIYPYMARRLGQQGTVAVSVQLSADGELAGVQVLRSSGVAALDEAALALVRKVCPFPHHAGRAIAMNIPIAYHLE</sequence>
<feature type="compositionally biased region" description="Polar residues" evidence="10">
    <location>
        <begin position="128"/>
        <end position="144"/>
    </location>
</feature>
<dbReference type="Gene3D" id="3.30.1150.10">
    <property type="match status" value="1"/>
</dbReference>
<evidence type="ECO:0000256" key="4">
    <source>
        <dbReference type="ARBA" id="ARBA00022475"/>
    </source>
</evidence>